<keyword evidence="13" id="KW-1185">Reference proteome</keyword>
<organism evidence="11">
    <name type="scientific">Candidatus Enterococcus clewellii</name>
    <dbReference type="NCBI Taxonomy" id="1834193"/>
    <lineage>
        <taxon>Bacteria</taxon>
        <taxon>Bacillati</taxon>
        <taxon>Bacillota</taxon>
        <taxon>Bacilli</taxon>
        <taxon>Lactobacillales</taxon>
        <taxon>Enterococcaceae</taxon>
        <taxon>Enterococcus</taxon>
    </lineage>
</organism>
<feature type="transmembrane region" description="Helical" evidence="9">
    <location>
        <begin position="154"/>
        <end position="173"/>
    </location>
</feature>
<dbReference type="PIRSF" id="PIRSF006351">
    <property type="entry name" value="PTS_EIIC-Cellobiose"/>
    <property type="match status" value="1"/>
</dbReference>
<keyword evidence="4 8" id="KW-0762">Sugar transport</keyword>
<evidence type="ECO:0000256" key="7">
    <source>
        <dbReference type="ARBA" id="ARBA00023136"/>
    </source>
</evidence>
<evidence type="ECO:0000313" key="12">
    <source>
        <dbReference type="EMBL" id="WYJ88451.1"/>
    </source>
</evidence>
<dbReference type="Proteomes" id="UP000195141">
    <property type="component" value="Chromosome"/>
</dbReference>
<reference evidence="12" key="2">
    <citation type="submission" date="2017-05" db="EMBL/GenBank/DDBJ databases">
        <authorList>
            <consortium name="The Broad Institute Genomics Platform"/>
            <consortium name="The Broad Institute Genomic Center for Infectious Diseases"/>
            <person name="Earl A."/>
            <person name="Manson A."/>
            <person name="Schwartman J."/>
            <person name="Gilmore M."/>
            <person name="Abouelleil A."/>
            <person name="Cao P."/>
            <person name="Chapman S."/>
            <person name="Cusick C."/>
            <person name="Shea T."/>
            <person name="Young S."/>
            <person name="Neafsey D."/>
            <person name="Nusbaum C."/>
            <person name="Birren B."/>
        </authorList>
    </citation>
    <scope>NUCLEOTIDE SEQUENCE</scope>
    <source>
        <strain evidence="12">9E7_DIV0242</strain>
    </source>
</reference>
<dbReference type="InterPro" id="IPR003352">
    <property type="entry name" value="PTS_EIIC"/>
</dbReference>
<reference evidence="12" key="3">
    <citation type="submission" date="2024-03" db="EMBL/GenBank/DDBJ databases">
        <title>The Genome Sequence of Enterococcus sp. DIV0242b.</title>
        <authorList>
            <consortium name="The Broad Institute Genomics Platform"/>
            <consortium name="The Broad Institute Microbial Omics Core"/>
            <consortium name="The Broad Institute Genomic Center for Infectious Diseases"/>
            <person name="Earl A."/>
            <person name="Manson A."/>
            <person name="Gilmore M."/>
            <person name="Schwartman J."/>
            <person name="Shea T."/>
            <person name="Abouelleil A."/>
            <person name="Cao P."/>
            <person name="Chapman S."/>
            <person name="Cusick C."/>
            <person name="Young S."/>
            <person name="Neafsey D."/>
            <person name="Nusbaum C."/>
            <person name="Birren B."/>
        </authorList>
    </citation>
    <scope>NUCLEOTIDE SEQUENCE</scope>
    <source>
        <strain evidence="12">9E7_DIV0242</strain>
    </source>
</reference>
<dbReference type="NCBIfam" id="TIGR00410">
    <property type="entry name" value="lacE"/>
    <property type="match status" value="1"/>
</dbReference>
<keyword evidence="2 8" id="KW-0813">Transport</keyword>
<gene>
    <name evidence="12" type="ORF">A5888_000170</name>
    <name evidence="11" type="ORF">A5888_000215</name>
</gene>
<dbReference type="PANTHER" id="PTHR33989">
    <property type="match status" value="1"/>
</dbReference>
<evidence type="ECO:0000259" key="10">
    <source>
        <dbReference type="PROSITE" id="PS51105"/>
    </source>
</evidence>
<reference evidence="11" key="1">
    <citation type="submission" date="2017-05" db="EMBL/GenBank/DDBJ databases">
        <title>The Genome Sequence of Enterococcus sp. 9E7_DIV0242.</title>
        <authorList>
            <consortium name="The Broad Institute Genomics Platform"/>
            <consortium name="The Broad Institute Genomic Center for Infectious Diseases"/>
            <person name="Earl A."/>
            <person name="Manson A."/>
            <person name="Schwartman J."/>
            <person name="Gilmore M."/>
            <person name="Abouelleil A."/>
            <person name="Cao P."/>
            <person name="Chapman S."/>
            <person name="Cusick C."/>
            <person name="Shea T."/>
            <person name="Young S."/>
            <person name="Neafsey D."/>
            <person name="Nusbaum C."/>
            <person name="Birren B."/>
        </authorList>
    </citation>
    <scope>NUCLEOTIDE SEQUENCE [LARGE SCALE GENOMIC DNA]</scope>
    <source>
        <strain evidence="11">9E7_DIV0242</strain>
    </source>
</reference>
<keyword evidence="6 9" id="KW-1133">Transmembrane helix</keyword>
<dbReference type="InterPro" id="IPR004796">
    <property type="entry name" value="PTS_IIC_cello"/>
</dbReference>
<dbReference type="RefSeq" id="WP_086347394.1">
    <property type="nucleotide sequence ID" value="NZ_CP147247.1"/>
</dbReference>
<dbReference type="InterPro" id="IPR051088">
    <property type="entry name" value="PTS_Sugar-EIIC/EIIB"/>
</dbReference>
<protein>
    <recommendedName>
        <fullName evidence="8">Permease IIC component</fullName>
    </recommendedName>
</protein>
<dbReference type="Pfam" id="PF02378">
    <property type="entry name" value="PTS_EIIC"/>
    <property type="match status" value="1"/>
</dbReference>
<feature type="transmembrane region" description="Helical" evidence="9">
    <location>
        <begin position="31"/>
        <end position="57"/>
    </location>
</feature>
<evidence type="ECO:0000256" key="9">
    <source>
        <dbReference type="SAM" id="Phobius"/>
    </source>
</evidence>
<feature type="transmembrane region" description="Helical" evidence="9">
    <location>
        <begin position="111"/>
        <end position="134"/>
    </location>
</feature>
<feature type="domain" description="PTS EIIC type-3" evidence="10">
    <location>
        <begin position="7"/>
        <end position="427"/>
    </location>
</feature>
<evidence type="ECO:0000256" key="5">
    <source>
        <dbReference type="ARBA" id="ARBA00022692"/>
    </source>
</evidence>
<comment type="subcellular location">
    <subcellularLocation>
        <location evidence="1">Cell membrane</location>
        <topology evidence="1">Multi-pass membrane protein</topology>
    </subcellularLocation>
</comment>
<dbReference type="InterPro" id="IPR004501">
    <property type="entry name" value="PTS_EIIC_3"/>
</dbReference>
<feature type="transmembrane region" description="Helical" evidence="9">
    <location>
        <begin position="407"/>
        <end position="428"/>
    </location>
</feature>
<evidence type="ECO:0000256" key="3">
    <source>
        <dbReference type="ARBA" id="ARBA00022475"/>
    </source>
</evidence>
<sequence length="440" mass="46685">MKFIDKLSEKLLPIAAKINNQRHLSAIRDGFIITMPLIMAASFFILLNAVVFSNAWVQQFVDLSSLAGLAGIVNNGTMGILAILVCYNIGFNLATWYASSGKIENKGFSPTHAGGLSVALMFVMNPLSSTVTLADGSTAEIGGVYLQSLTSSSGLFLAMLAALAGTELFVRFSKIEKLRIKMPESVPPAVGTSFNSLIPEVLVIIIFAVAVFVLDKATGLTVPEVVDVIIQTPLKGFVLSAPGMLFIQFISDTLWVFGMHGSSILSPIKSAPMLAAIQENMTAFEAGNAIPNIVTEPFVGSFGLLGGGGCILPLIVAIFIVSKRKEQKDVARLGLAPSCFNIAEPIMFGLPVVMNPIFMIPCALIPSINLIIAYFATSIGLIGKTVAAAPWITPPVFQAWIATGGNLPAAILALLLFIMDILLFIPFIMASNKAKGFEVA</sequence>
<dbReference type="AlphaFoldDB" id="A0A242KB56"/>
<keyword evidence="3 8" id="KW-1003">Cell membrane</keyword>
<evidence type="ECO:0000256" key="1">
    <source>
        <dbReference type="ARBA" id="ARBA00004651"/>
    </source>
</evidence>
<evidence type="ECO:0000256" key="2">
    <source>
        <dbReference type="ARBA" id="ARBA00022448"/>
    </source>
</evidence>
<feature type="transmembrane region" description="Helical" evidence="9">
    <location>
        <begin position="194"/>
        <end position="214"/>
    </location>
</feature>
<dbReference type="PANTHER" id="PTHR33989:SF4">
    <property type="entry name" value="PTS SYSTEM N,N'-DIACETYLCHITOBIOSE-SPECIFIC EIIC COMPONENT"/>
    <property type="match status" value="1"/>
</dbReference>
<feature type="transmembrane region" description="Helical" evidence="9">
    <location>
        <begin position="298"/>
        <end position="321"/>
    </location>
</feature>
<dbReference type="PROSITE" id="PS51105">
    <property type="entry name" value="PTS_EIIC_TYPE_3"/>
    <property type="match status" value="1"/>
</dbReference>
<name>A0A242KB56_9ENTE</name>
<dbReference type="EMBL" id="CP147247">
    <property type="protein sequence ID" value="WYJ88451.1"/>
    <property type="molecule type" value="Genomic_DNA"/>
</dbReference>
<feature type="transmembrane region" description="Helical" evidence="9">
    <location>
        <begin position="77"/>
        <end position="99"/>
    </location>
</feature>
<keyword evidence="7 8" id="KW-0472">Membrane</keyword>
<comment type="function">
    <text evidence="8">The phosphoenolpyruvate-dependent sugar phosphotransferase system (PTS), a major carbohydrate active -transport system, catalyzes the phosphorylation of incoming sugar substrates concomitant with their translocation across the cell membrane.</text>
</comment>
<evidence type="ECO:0000256" key="6">
    <source>
        <dbReference type="ARBA" id="ARBA00022989"/>
    </source>
</evidence>
<dbReference type="GO" id="GO:0008982">
    <property type="term" value="F:protein-N(PI)-phosphohistidine-sugar phosphotransferase activity"/>
    <property type="evidence" value="ECO:0007669"/>
    <property type="project" value="UniProtKB-UniRule"/>
</dbReference>
<evidence type="ECO:0000313" key="13">
    <source>
        <dbReference type="Proteomes" id="UP000195141"/>
    </source>
</evidence>
<dbReference type="GO" id="GO:0005886">
    <property type="term" value="C:plasma membrane"/>
    <property type="evidence" value="ECO:0007669"/>
    <property type="project" value="UniProtKB-SubCell"/>
</dbReference>
<proteinExistence type="predicted"/>
<dbReference type="GO" id="GO:1901264">
    <property type="term" value="P:carbohydrate derivative transport"/>
    <property type="evidence" value="ECO:0007669"/>
    <property type="project" value="TreeGrafter"/>
</dbReference>
<feature type="transmembrane region" description="Helical" evidence="9">
    <location>
        <begin position="381"/>
        <end position="401"/>
    </location>
</feature>
<dbReference type="OrthoDB" id="1550290at2"/>
<evidence type="ECO:0000256" key="4">
    <source>
        <dbReference type="ARBA" id="ARBA00022597"/>
    </source>
</evidence>
<dbReference type="GO" id="GO:0009401">
    <property type="term" value="P:phosphoenolpyruvate-dependent sugar phosphotransferase system"/>
    <property type="evidence" value="ECO:0007669"/>
    <property type="project" value="InterPro"/>
</dbReference>
<accession>A0A242KB56</accession>
<keyword evidence="5 9" id="KW-0812">Transmembrane</keyword>
<evidence type="ECO:0000313" key="11">
    <source>
        <dbReference type="EMBL" id="OTP18401.1"/>
    </source>
</evidence>
<evidence type="ECO:0000256" key="8">
    <source>
        <dbReference type="PIRNR" id="PIRNR006351"/>
    </source>
</evidence>
<dbReference type="EMBL" id="NGMM01000001">
    <property type="protein sequence ID" value="OTP18401.1"/>
    <property type="molecule type" value="Genomic_DNA"/>
</dbReference>